<reference evidence="1" key="1">
    <citation type="journal article" date="2021" name="Microb. Physiol.">
        <title>Proteogenomic Insights into the Physiology of Marine, Sulfate-Reducing, Filamentous Desulfonema limicola and Desulfonema magnum.</title>
        <authorList>
            <person name="Schnaars V."/>
            <person name="Wohlbrand L."/>
            <person name="Scheve S."/>
            <person name="Hinrichs C."/>
            <person name="Reinhardt R."/>
            <person name="Rabus R."/>
        </authorList>
    </citation>
    <scope>NUCLEOTIDE SEQUENCE</scope>
    <source>
        <strain evidence="1">4be13</strain>
    </source>
</reference>
<accession>A0A975BRH6</accession>
<sequence length="39" mass="4935">MNPHPMLFHFRGTFFQIFYPQKHRQDFLRSFLMNHLILQ</sequence>
<dbReference type="EMBL" id="CP061800">
    <property type="protein sequence ID" value="QTA90092.1"/>
    <property type="molecule type" value="Genomic_DNA"/>
</dbReference>
<evidence type="ECO:0000313" key="2">
    <source>
        <dbReference type="Proteomes" id="UP000663722"/>
    </source>
</evidence>
<protein>
    <submittedName>
        <fullName evidence="1">Uncharacterized protein</fullName>
    </submittedName>
</protein>
<dbReference type="Proteomes" id="UP000663722">
    <property type="component" value="Chromosome"/>
</dbReference>
<gene>
    <name evidence="1" type="ORF">dnm_061530</name>
</gene>
<keyword evidence="2" id="KW-1185">Reference proteome</keyword>
<proteinExistence type="predicted"/>
<name>A0A975BRH6_9BACT</name>
<evidence type="ECO:0000313" key="1">
    <source>
        <dbReference type="EMBL" id="QTA90092.1"/>
    </source>
</evidence>
<organism evidence="1 2">
    <name type="scientific">Desulfonema magnum</name>
    <dbReference type="NCBI Taxonomy" id="45655"/>
    <lineage>
        <taxon>Bacteria</taxon>
        <taxon>Pseudomonadati</taxon>
        <taxon>Thermodesulfobacteriota</taxon>
        <taxon>Desulfobacteria</taxon>
        <taxon>Desulfobacterales</taxon>
        <taxon>Desulfococcaceae</taxon>
        <taxon>Desulfonema</taxon>
    </lineage>
</organism>
<dbReference type="AlphaFoldDB" id="A0A975BRH6"/>
<dbReference type="KEGG" id="dmm:dnm_061530"/>